<dbReference type="AlphaFoldDB" id="A0A9P6N0P3"/>
<keyword evidence="8" id="KW-1185">Reference proteome</keyword>
<dbReference type="InterPro" id="IPR002938">
    <property type="entry name" value="FAD-bd"/>
</dbReference>
<evidence type="ECO:0000256" key="1">
    <source>
        <dbReference type="ARBA" id="ARBA00007992"/>
    </source>
</evidence>
<accession>A0A9P6N0P3</accession>
<evidence type="ECO:0000313" key="8">
    <source>
        <dbReference type="Proteomes" id="UP000703661"/>
    </source>
</evidence>
<evidence type="ECO:0000259" key="6">
    <source>
        <dbReference type="Pfam" id="PF01494"/>
    </source>
</evidence>
<keyword evidence="5" id="KW-0472">Membrane</keyword>
<gene>
    <name evidence="7" type="ORF">BGZ80_005111</name>
</gene>
<dbReference type="EMBL" id="JAAAID010000254">
    <property type="protein sequence ID" value="KAG0019893.1"/>
    <property type="molecule type" value="Genomic_DNA"/>
</dbReference>
<protein>
    <recommendedName>
        <fullName evidence="6">FAD-binding domain-containing protein</fullName>
    </recommendedName>
</protein>
<dbReference type="InterPro" id="IPR036188">
    <property type="entry name" value="FAD/NAD-bd_sf"/>
</dbReference>
<comment type="similarity">
    <text evidence="1">Belongs to the paxM FAD-dependent monooxygenase family.</text>
</comment>
<organism evidence="7 8">
    <name type="scientific">Entomortierella chlamydospora</name>
    <dbReference type="NCBI Taxonomy" id="101097"/>
    <lineage>
        <taxon>Eukaryota</taxon>
        <taxon>Fungi</taxon>
        <taxon>Fungi incertae sedis</taxon>
        <taxon>Mucoromycota</taxon>
        <taxon>Mortierellomycotina</taxon>
        <taxon>Mortierellomycetes</taxon>
        <taxon>Mortierellales</taxon>
        <taxon>Mortierellaceae</taxon>
        <taxon>Entomortierella</taxon>
    </lineage>
</organism>
<dbReference type="PANTHER" id="PTHR47356">
    <property type="entry name" value="FAD-DEPENDENT MONOOXYGENASE ASQG-RELATED"/>
    <property type="match status" value="1"/>
</dbReference>
<comment type="caution">
    <text evidence="7">The sequence shown here is derived from an EMBL/GenBank/DDBJ whole genome shotgun (WGS) entry which is preliminary data.</text>
</comment>
<dbReference type="GO" id="GO:0004497">
    <property type="term" value="F:monooxygenase activity"/>
    <property type="evidence" value="ECO:0007669"/>
    <property type="project" value="InterPro"/>
</dbReference>
<evidence type="ECO:0000256" key="3">
    <source>
        <dbReference type="ARBA" id="ARBA00022827"/>
    </source>
</evidence>
<evidence type="ECO:0000256" key="5">
    <source>
        <dbReference type="SAM" id="Phobius"/>
    </source>
</evidence>
<dbReference type="SUPFAM" id="SSF51905">
    <property type="entry name" value="FAD/NAD(P)-binding domain"/>
    <property type="match status" value="1"/>
</dbReference>
<keyword evidence="4" id="KW-0560">Oxidoreductase</keyword>
<evidence type="ECO:0000313" key="7">
    <source>
        <dbReference type="EMBL" id="KAG0019893.1"/>
    </source>
</evidence>
<dbReference type="Gene3D" id="3.50.50.60">
    <property type="entry name" value="FAD/NAD(P)-binding domain"/>
    <property type="match status" value="1"/>
</dbReference>
<keyword evidence="3" id="KW-0274">FAD</keyword>
<keyword evidence="5" id="KW-0812">Transmembrane</keyword>
<dbReference type="PRINTS" id="PR00420">
    <property type="entry name" value="RNGMNOXGNASE"/>
</dbReference>
<dbReference type="Proteomes" id="UP000703661">
    <property type="component" value="Unassembled WGS sequence"/>
</dbReference>
<sequence length="351" mass="39309">MTQNLRVTIVGGGIGGLTLAIILQAARIDYVVLERSSTLRTLGSTIALNACALRLMEQLGLWPAIQRIGKPIGAFHLQYDDLSSIGSIDFRFGESHYGYHGYVMARPQLFELLKSRVPKSKVYLRKQVVDVIQDDHGVVCKCADGSEFWSDILVGADGAYSKVREIMYQELQPLGLLPESDAKNLDVTHFCVLGVSKAMDPEKFPSVKEDYSKFELMIFRKRRFSVWMSPIVDNKVSWCYGGELDEIYSQGSGDQGLNDFWGKGSSEMAQSILDEIRDTPTAYGCSVGDIIGTTPKELVSSVVLEEKLFKTWYNKRVVLIGDGTSVRRTRCNTRHAGWHLSRQPTPRDEHD</sequence>
<dbReference type="InterPro" id="IPR050562">
    <property type="entry name" value="FAD_mOase_fung"/>
</dbReference>
<evidence type="ECO:0000256" key="4">
    <source>
        <dbReference type="ARBA" id="ARBA00023002"/>
    </source>
</evidence>
<reference evidence="7" key="1">
    <citation type="journal article" date="2020" name="Fungal Divers.">
        <title>Resolving the Mortierellaceae phylogeny through synthesis of multi-gene phylogenetics and phylogenomics.</title>
        <authorList>
            <person name="Vandepol N."/>
            <person name="Liber J."/>
            <person name="Desiro A."/>
            <person name="Na H."/>
            <person name="Kennedy M."/>
            <person name="Barry K."/>
            <person name="Grigoriev I.V."/>
            <person name="Miller A.N."/>
            <person name="O'Donnell K."/>
            <person name="Stajich J.E."/>
            <person name="Bonito G."/>
        </authorList>
    </citation>
    <scope>NUCLEOTIDE SEQUENCE</scope>
    <source>
        <strain evidence="7">NRRL 2769</strain>
    </source>
</reference>
<evidence type="ECO:0000256" key="2">
    <source>
        <dbReference type="ARBA" id="ARBA00022630"/>
    </source>
</evidence>
<dbReference type="PANTHER" id="PTHR47356:SF2">
    <property type="entry name" value="FAD-BINDING DOMAIN-CONTAINING PROTEIN-RELATED"/>
    <property type="match status" value="1"/>
</dbReference>
<dbReference type="GO" id="GO:0071949">
    <property type="term" value="F:FAD binding"/>
    <property type="evidence" value="ECO:0007669"/>
    <property type="project" value="InterPro"/>
</dbReference>
<feature type="transmembrane region" description="Helical" evidence="5">
    <location>
        <begin position="7"/>
        <end position="26"/>
    </location>
</feature>
<proteinExistence type="inferred from homology"/>
<name>A0A9P6N0P3_9FUNG</name>
<keyword evidence="2" id="KW-0285">Flavoprotein</keyword>
<dbReference type="Pfam" id="PF01494">
    <property type="entry name" value="FAD_binding_3"/>
    <property type="match status" value="1"/>
</dbReference>
<feature type="domain" description="FAD-binding" evidence="6">
    <location>
        <begin position="6"/>
        <end position="167"/>
    </location>
</feature>
<keyword evidence="5" id="KW-1133">Transmembrane helix</keyword>